<dbReference type="Pfam" id="PF25876">
    <property type="entry name" value="HH_MFP_RND"/>
    <property type="match status" value="1"/>
</dbReference>
<evidence type="ECO:0000259" key="3">
    <source>
        <dbReference type="Pfam" id="PF25876"/>
    </source>
</evidence>
<feature type="domain" description="CusB-like beta-barrel" evidence="5">
    <location>
        <begin position="201"/>
        <end position="273"/>
    </location>
</feature>
<dbReference type="InterPro" id="IPR058624">
    <property type="entry name" value="MdtA-like_HH"/>
</dbReference>
<dbReference type="Pfam" id="PF25917">
    <property type="entry name" value="BSH_RND"/>
    <property type="match status" value="1"/>
</dbReference>
<comment type="similarity">
    <text evidence="1">Belongs to the membrane fusion protein (MFP) (TC 8.A.1) family.</text>
</comment>
<dbReference type="RefSeq" id="WP_198569864.1">
    <property type="nucleotide sequence ID" value="NZ_CP066167.1"/>
</dbReference>
<dbReference type="PANTHER" id="PTHR30469">
    <property type="entry name" value="MULTIDRUG RESISTANCE PROTEIN MDTA"/>
    <property type="match status" value="1"/>
</dbReference>
<keyword evidence="7" id="KW-1185">Reference proteome</keyword>
<dbReference type="GO" id="GO:1990281">
    <property type="term" value="C:efflux pump complex"/>
    <property type="evidence" value="ECO:0007669"/>
    <property type="project" value="TreeGrafter"/>
</dbReference>
<feature type="region of interest" description="Disordered" evidence="2">
    <location>
        <begin position="368"/>
        <end position="423"/>
    </location>
</feature>
<dbReference type="SUPFAM" id="SSF111369">
    <property type="entry name" value="HlyD-like secretion proteins"/>
    <property type="match status" value="1"/>
</dbReference>
<evidence type="ECO:0000259" key="5">
    <source>
        <dbReference type="Pfam" id="PF25954"/>
    </source>
</evidence>
<feature type="compositionally biased region" description="Polar residues" evidence="2">
    <location>
        <begin position="375"/>
        <end position="388"/>
    </location>
</feature>
<gene>
    <name evidence="6" type="ORF">I6N98_00360</name>
</gene>
<dbReference type="InterPro" id="IPR058792">
    <property type="entry name" value="Beta-barrel_RND_2"/>
</dbReference>
<dbReference type="Gene3D" id="2.40.420.20">
    <property type="match status" value="1"/>
</dbReference>
<sequence>MKKRLVIMAVVLTVIFGGAIGFKLLKREMIRDYLANMGTPTVPLNAARVTPATWEERLPAIGSLRARQGIEIRSEASGVIDGVHVESGQQVKAGDLIVTMDDEVEQATLKSAKVRLAKARRDFKRDQSLYERELLSEGEFENSRSEVESAEAMAEETQGIIFRKSIRAPFDGTVGIHSLAEGHYLAPGDEVVTLQALNTLYLDMMLPEKELERLSVGQQVSFTVPSRGDSQFNGEVRFIDARIQSSSRNILVRAEVDNAEGYLLPGMFADATIHLGQLKEVLTVPREAVAYSLYGETIYVLEQKSEAADKKDQEGGEQQNEEQDSQPKWFATRRQVSTGEVRGEVVALEGVQAGDLVARDTQNRLLGGTPVSIENLESLSGTASSGTVSPTSAEPAPTESATTEPPAEAEAPAATRSETAESP</sequence>
<feature type="compositionally biased region" description="Low complexity" evidence="2">
    <location>
        <begin position="389"/>
        <end position="423"/>
    </location>
</feature>
<organism evidence="6 7">
    <name type="scientific">Spongiibacter nanhainus</name>
    <dbReference type="NCBI Taxonomy" id="2794344"/>
    <lineage>
        <taxon>Bacteria</taxon>
        <taxon>Pseudomonadati</taxon>
        <taxon>Pseudomonadota</taxon>
        <taxon>Gammaproteobacteria</taxon>
        <taxon>Cellvibrionales</taxon>
        <taxon>Spongiibacteraceae</taxon>
        <taxon>Spongiibacter</taxon>
    </lineage>
</organism>
<dbReference type="Gene3D" id="2.40.30.170">
    <property type="match status" value="1"/>
</dbReference>
<dbReference type="GO" id="GO:0015562">
    <property type="term" value="F:efflux transmembrane transporter activity"/>
    <property type="evidence" value="ECO:0007669"/>
    <property type="project" value="TreeGrafter"/>
</dbReference>
<dbReference type="PANTHER" id="PTHR30469:SF11">
    <property type="entry name" value="BLL4320 PROTEIN"/>
    <property type="match status" value="1"/>
</dbReference>
<dbReference type="Pfam" id="PF25954">
    <property type="entry name" value="Beta-barrel_RND_2"/>
    <property type="match status" value="1"/>
</dbReference>
<dbReference type="InterPro" id="IPR058625">
    <property type="entry name" value="MdtA-like_BSH"/>
</dbReference>
<evidence type="ECO:0000313" key="6">
    <source>
        <dbReference type="EMBL" id="QQD18367.1"/>
    </source>
</evidence>
<feature type="region of interest" description="Disordered" evidence="2">
    <location>
        <begin position="308"/>
        <end position="330"/>
    </location>
</feature>
<dbReference type="Gene3D" id="2.40.50.100">
    <property type="match status" value="1"/>
</dbReference>
<reference evidence="6 7" key="1">
    <citation type="submission" date="2020-12" db="EMBL/GenBank/DDBJ databases">
        <authorList>
            <person name="Shan Y."/>
        </authorList>
    </citation>
    <scope>NUCLEOTIDE SEQUENCE [LARGE SCALE GENOMIC DNA]</scope>
    <source>
        <strain evidence="7">csc3.9</strain>
    </source>
</reference>
<evidence type="ECO:0000259" key="4">
    <source>
        <dbReference type="Pfam" id="PF25917"/>
    </source>
</evidence>
<dbReference type="FunFam" id="2.40.30.170:FF:000010">
    <property type="entry name" value="Efflux RND transporter periplasmic adaptor subunit"/>
    <property type="match status" value="1"/>
</dbReference>
<accession>A0A7T4UQD6</accession>
<dbReference type="Proteomes" id="UP000596063">
    <property type="component" value="Chromosome"/>
</dbReference>
<feature type="domain" description="Multidrug resistance protein MdtA-like barrel-sandwich hybrid" evidence="4">
    <location>
        <begin position="70"/>
        <end position="190"/>
    </location>
</feature>
<proteinExistence type="inferred from homology"/>
<dbReference type="KEGG" id="snan:I6N98_00360"/>
<feature type="domain" description="Multidrug resistance protein MdtA-like alpha-helical hairpin" evidence="3">
    <location>
        <begin position="105"/>
        <end position="158"/>
    </location>
</feature>
<protein>
    <submittedName>
        <fullName evidence="6">Efflux RND transporter periplasmic adaptor subunit</fullName>
    </submittedName>
</protein>
<dbReference type="Gene3D" id="1.10.287.470">
    <property type="entry name" value="Helix hairpin bin"/>
    <property type="match status" value="1"/>
</dbReference>
<dbReference type="EMBL" id="CP066167">
    <property type="protein sequence ID" value="QQD18367.1"/>
    <property type="molecule type" value="Genomic_DNA"/>
</dbReference>
<dbReference type="AlphaFoldDB" id="A0A7T4UQD6"/>
<dbReference type="NCBIfam" id="TIGR01730">
    <property type="entry name" value="RND_mfp"/>
    <property type="match status" value="1"/>
</dbReference>
<evidence type="ECO:0000256" key="1">
    <source>
        <dbReference type="ARBA" id="ARBA00009477"/>
    </source>
</evidence>
<name>A0A7T4UQD6_9GAMM</name>
<evidence type="ECO:0000256" key="2">
    <source>
        <dbReference type="SAM" id="MobiDB-lite"/>
    </source>
</evidence>
<dbReference type="InterPro" id="IPR006143">
    <property type="entry name" value="RND_pump_MFP"/>
</dbReference>
<evidence type="ECO:0000313" key="7">
    <source>
        <dbReference type="Proteomes" id="UP000596063"/>
    </source>
</evidence>